<evidence type="ECO:0000313" key="2">
    <source>
        <dbReference type="Proteomes" id="UP000012073"/>
    </source>
</evidence>
<organism evidence="1 2">
    <name type="scientific">Chondrus crispus</name>
    <name type="common">Carrageen Irish moss</name>
    <name type="synonym">Polymorpha crispa</name>
    <dbReference type="NCBI Taxonomy" id="2769"/>
    <lineage>
        <taxon>Eukaryota</taxon>
        <taxon>Rhodophyta</taxon>
        <taxon>Florideophyceae</taxon>
        <taxon>Rhodymeniophycidae</taxon>
        <taxon>Gigartinales</taxon>
        <taxon>Gigartinaceae</taxon>
        <taxon>Chondrus</taxon>
    </lineage>
</organism>
<gene>
    <name evidence="1" type="ORF">CHC_T00006552001</name>
</gene>
<dbReference type="KEGG" id="ccp:CHC_T00006552001"/>
<dbReference type="OrthoDB" id="10662679at2759"/>
<evidence type="ECO:0000313" key="1">
    <source>
        <dbReference type="EMBL" id="CDF39066.1"/>
    </source>
</evidence>
<accession>R7QNM2</accession>
<protein>
    <submittedName>
        <fullName evidence="1">Uncharacterized protein</fullName>
    </submittedName>
</protein>
<dbReference type="AlphaFoldDB" id="R7QNM2"/>
<name>R7QNM2_CHOCR</name>
<dbReference type="Proteomes" id="UP000012073">
    <property type="component" value="Unassembled WGS sequence"/>
</dbReference>
<dbReference type="GeneID" id="17326695"/>
<proteinExistence type="predicted"/>
<keyword evidence="2" id="KW-1185">Reference proteome</keyword>
<dbReference type="EMBL" id="HG001992">
    <property type="protein sequence ID" value="CDF39066.1"/>
    <property type="molecule type" value="Genomic_DNA"/>
</dbReference>
<sequence length="348" mass="38962">MVFGPRVVICVHFSLRTRPSSGQGIKSMARERHCACTWINEDGLVRCTCIGMVDFRIKEAAGGFHYDCCCHSSSINAFLTELGMLSQTTRDICGKALHSIAVNAFQSYESYMDDLPLFTYQHGRKLAVLAMRFNSEETTIQYVPIRFIQRNGQHYICAFCDLVCTNSCEHVTKLRDLLVHGGPAVKDGACTNVKLEPLLYGPNWNPMDDLGGLSRYPVGVVDCKEAIRMNRRIVMLSQSILTFMVSAPKVCVLCNPERDESTRKLQQGIIMTTAGVCEMHVEVFKCSNCYTIIHSEGRDHKIVLASLSTAATHVLLRHIIRGVATSNGTLRGRLEHYYRTSQLVLMLI</sequence>
<dbReference type="Gramene" id="CDF39066">
    <property type="protein sequence ID" value="CDF39066"/>
    <property type="gene ID" value="CHC_T00006552001"/>
</dbReference>
<dbReference type="RefSeq" id="XP_005718977.1">
    <property type="nucleotide sequence ID" value="XM_005718920.1"/>
</dbReference>
<reference evidence="2" key="1">
    <citation type="journal article" date="2013" name="Proc. Natl. Acad. Sci. U.S.A.">
        <title>Genome structure and metabolic features in the red seaweed Chondrus crispus shed light on evolution of the Archaeplastida.</title>
        <authorList>
            <person name="Collen J."/>
            <person name="Porcel B."/>
            <person name="Carre W."/>
            <person name="Ball S.G."/>
            <person name="Chaparro C."/>
            <person name="Tonon T."/>
            <person name="Barbeyron T."/>
            <person name="Michel G."/>
            <person name="Noel B."/>
            <person name="Valentin K."/>
            <person name="Elias M."/>
            <person name="Artiguenave F."/>
            <person name="Arun A."/>
            <person name="Aury J.M."/>
            <person name="Barbosa-Neto J.F."/>
            <person name="Bothwell J.H."/>
            <person name="Bouget F.Y."/>
            <person name="Brillet L."/>
            <person name="Cabello-Hurtado F."/>
            <person name="Capella-Gutierrez S."/>
            <person name="Charrier B."/>
            <person name="Cladiere L."/>
            <person name="Cock J.M."/>
            <person name="Coelho S.M."/>
            <person name="Colleoni C."/>
            <person name="Czjzek M."/>
            <person name="Da Silva C."/>
            <person name="Delage L."/>
            <person name="Denoeud F."/>
            <person name="Deschamps P."/>
            <person name="Dittami S.M."/>
            <person name="Gabaldon T."/>
            <person name="Gachon C.M."/>
            <person name="Groisillier A."/>
            <person name="Herve C."/>
            <person name="Jabbari K."/>
            <person name="Katinka M."/>
            <person name="Kloareg B."/>
            <person name="Kowalczyk N."/>
            <person name="Labadie K."/>
            <person name="Leblanc C."/>
            <person name="Lopez P.J."/>
            <person name="McLachlan D.H."/>
            <person name="Meslet-Cladiere L."/>
            <person name="Moustafa A."/>
            <person name="Nehr Z."/>
            <person name="Nyvall Collen P."/>
            <person name="Panaud O."/>
            <person name="Partensky F."/>
            <person name="Poulain J."/>
            <person name="Rensing S.A."/>
            <person name="Rousvoal S."/>
            <person name="Samson G."/>
            <person name="Symeonidi A."/>
            <person name="Weissenbach J."/>
            <person name="Zambounis A."/>
            <person name="Wincker P."/>
            <person name="Boyen C."/>
        </authorList>
    </citation>
    <scope>NUCLEOTIDE SEQUENCE [LARGE SCALE GENOMIC DNA]</scope>
    <source>
        <strain evidence="2">cv. Stackhouse</strain>
    </source>
</reference>